<dbReference type="InterPro" id="IPR036047">
    <property type="entry name" value="F-box-like_dom_sf"/>
</dbReference>
<dbReference type="PROSITE" id="PS50181">
    <property type="entry name" value="FBOX"/>
    <property type="match status" value="1"/>
</dbReference>
<dbReference type="RefSeq" id="XP_058348947.1">
    <property type="nucleotide sequence ID" value="XM_058480424.1"/>
</dbReference>
<name>A0AAD8DJB4_9FUNG</name>
<dbReference type="InterPro" id="IPR032675">
    <property type="entry name" value="LRR_dom_sf"/>
</dbReference>
<accession>A0AAD8DJB4</accession>
<dbReference type="SUPFAM" id="SSF81383">
    <property type="entry name" value="F-box domain"/>
    <property type="match status" value="1"/>
</dbReference>
<comment type="caution">
    <text evidence="2">The sequence shown here is derived from an EMBL/GenBank/DDBJ whole genome shotgun (WGS) entry which is preliminary data.</text>
</comment>
<feature type="domain" description="F-box" evidence="1">
    <location>
        <begin position="38"/>
        <end position="84"/>
    </location>
</feature>
<sequence length="267" mass="30348">MRHEEANGKLDIIQPFLSLFRYTTTLLTLRIFSASNYHTMILHMPSEVLLHVCDYLGMDSIARLAAASRSLREVVSKYDVFSSSRIDSKDTKINDDTLRHGVLAHVASNASFVDVSNSNVTHVGVYHIMIKYTLVRCIRITGSPVNETELARKLIIYCRKHPLKRPLTLELGRPKKPLSDNFVKTLKKAYPALTLKRWFCPSRLLDIAKFHRSSINDPDNMPCHECFEITPRAKCDACSMTTCPRCMNDIYCIGCSNHKHGSNLSFN</sequence>
<dbReference type="Pfam" id="PF12937">
    <property type="entry name" value="F-box-like"/>
    <property type="match status" value="1"/>
</dbReference>
<evidence type="ECO:0000259" key="1">
    <source>
        <dbReference type="PROSITE" id="PS50181"/>
    </source>
</evidence>
<evidence type="ECO:0000313" key="3">
    <source>
        <dbReference type="Proteomes" id="UP001234581"/>
    </source>
</evidence>
<dbReference type="InterPro" id="IPR001810">
    <property type="entry name" value="F-box_dom"/>
</dbReference>
<dbReference type="CDD" id="cd09917">
    <property type="entry name" value="F-box_SF"/>
    <property type="match status" value="1"/>
</dbReference>
<proteinExistence type="predicted"/>
<dbReference type="Gene3D" id="3.80.10.10">
    <property type="entry name" value="Ribonuclease Inhibitor"/>
    <property type="match status" value="1"/>
</dbReference>
<dbReference type="AlphaFoldDB" id="A0AAD8DJB4"/>
<evidence type="ECO:0000313" key="2">
    <source>
        <dbReference type="EMBL" id="KAJ8664035.1"/>
    </source>
</evidence>
<keyword evidence="3" id="KW-1185">Reference proteome</keyword>
<organism evidence="2 3">
    <name type="scientific">Lichtheimia ornata</name>
    <dbReference type="NCBI Taxonomy" id="688661"/>
    <lineage>
        <taxon>Eukaryota</taxon>
        <taxon>Fungi</taxon>
        <taxon>Fungi incertae sedis</taxon>
        <taxon>Mucoromycota</taxon>
        <taxon>Mucoromycotina</taxon>
        <taxon>Mucoromycetes</taxon>
        <taxon>Mucorales</taxon>
        <taxon>Lichtheimiaceae</taxon>
        <taxon>Lichtheimia</taxon>
    </lineage>
</organism>
<protein>
    <recommendedName>
        <fullName evidence="1">F-box domain-containing protein</fullName>
    </recommendedName>
</protein>
<dbReference type="Proteomes" id="UP001234581">
    <property type="component" value="Unassembled WGS sequence"/>
</dbReference>
<dbReference type="GeneID" id="83207735"/>
<gene>
    <name evidence="2" type="ORF">O0I10_000313</name>
</gene>
<dbReference type="EMBL" id="JARTCD010000001">
    <property type="protein sequence ID" value="KAJ8664035.1"/>
    <property type="molecule type" value="Genomic_DNA"/>
</dbReference>
<reference evidence="2 3" key="1">
    <citation type="submission" date="2023-03" db="EMBL/GenBank/DDBJ databases">
        <title>Genome sequence of Lichtheimia ornata CBS 291.66.</title>
        <authorList>
            <person name="Mohabir J.T."/>
            <person name="Shea T.P."/>
            <person name="Kurbessoian T."/>
            <person name="Berby B."/>
            <person name="Fontaine J."/>
            <person name="Livny J."/>
            <person name="Gnirke A."/>
            <person name="Stajich J.E."/>
            <person name="Cuomo C.A."/>
        </authorList>
    </citation>
    <scope>NUCLEOTIDE SEQUENCE [LARGE SCALE GENOMIC DNA]</scope>
    <source>
        <strain evidence="2">CBS 291.66</strain>
    </source>
</reference>